<dbReference type="AlphaFoldDB" id="A0A5C4SP47"/>
<dbReference type="EMBL" id="VDCS01000004">
    <property type="protein sequence ID" value="TNJ45650.1"/>
    <property type="molecule type" value="Genomic_DNA"/>
</dbReference>
<sequence>MKANIQVQNLKCHGCATTIKNKLVGIEDISDLNIDAETKTVSFSYSNTDTINEVKQVLASAGYPEEGDKNVLTTKAKSFVSCAMGKMNA</sequence>
<dbReference type="Gene3D" id="3.30.70.100">
    <property type="match status" value="1"/>
</dbReference>
<evidence type="ECO:0000313" key="3">
    <source>
        <dbReference type="Proteomes" id="UP000308713"/>
    </source>
</evidence>
<proteinExistence type="predicted"/>
<name>A0A5C4SP47_9FLAO</name>
<dbReference type="GO" id="GO:0046872">
    <property type="term" value="F:metal ion binding"/>
    <property type="evidence" value="ECO:0007669"/>
    <property type="project" value="InterPro"/>
</dbReference>
<evidence type="ECO:0000259" key="1">
    <source>
        <dbReference type="PROSITE" id="PS50846"/>
    </source>
</evidence>
<dbReference type="SUPFAM" id="SSF55008">
    <property type="entry name" value="HMA, heavy metal-associated domain"/>
    <property type="match status" value="1"/>
</dbReference>
<dbReference type="RefSeq" id="WP_139695294.1">
    <property type="nucleotide sequence ID" value="NZ_CP074074.1"/>
</dbReference>
<dbReference type="InterPro" id="IPR036163">
    <property type="entry name" value="HMA_dom_sf"/>
</dbReference>
<dbReference type="InterPro" id="IPR006121">
    <property type="entry name" value="HMA_dom"/>
</dbReference>
<dbReference type="Proteomes" id="UP000308713">
    <property type="component" value="Unassembled WGS sequence"/>
</dbReference>
<comment type="caution">
    <text evidence="2">The sequence shown here is derived from an EMBL/GenBank/DDBJ whole genome shotgun (WGS) entry which is preliminary data.</text>
</comment>
<dbReference type="Pfam" id="PF00403">
    <property type="entry name" value="HMA"/>
    <property type="match status" value="1"/>
</dbReference>
<accession>A0A5C4SP47</accession>
<evidence type="ECO:0000313" key="2">
    <source>
        <dbReference type="EMBL" id="TNJ45650.1"/>
    </source>
</evidence>
<reference evidence="2 3" key="1">
    <citation type="submission" date="2019-05" db="EMBL/GenBank/DDBJ databases">
        <title>Tamlana fucoidanivorans sp. nov., isolated from the surface of algae collected from Fujian province in China.</title>
        <authorList>
            <person name="Li J."/>
        </authorList>
    </citation>
    <scope>NUCLEOTIDE SEQUENCE [LARGE SCALE GENOMIC DNA]</scope>
    <source>
        <strain evidence="2 3">CW2-9</strain>
    </source>
</reference>
<gene>
    <name evidence="2" type="ORF">FGF67_04525</name>
</gene>
<protein>
    <submittedName>
        <fullName evidence="2">Heavy-metal-associated domain-containing protein</fullName>
    </submittedName>
</protein>
<keyword evidence="3" id="KW-1185">Reference proteome</keyword>
<dbReference type="CDD" id="cd00371">
    <property type="entry name" value="HMA"/>
    <property type="match status" value="1"/>
</dbReference>
<dbReference type="OrthoDB" id="677920at2"/>
<organism evidence="2 3">
    <name type="scientific">Allotamlana fucoidanivorans</name>
    <dbReference type="NCBI Taxonomy" id="2583814"/>
    <lineage>
        <taxon>Bacteria</taxon>
        <taxon>Pseudomonadati</taxon>
        <taxon>Bacteroidota</taxon>
        <taxon>Flavobacteriia</taxon>
        <taxon>Flavobacteriales</taxon>
        <taxon>Flavobacteriaceae</taxon>
        <taxon>Allotamlana</taxon>
    </lineage>
</organism>
<dbReference type="PROSITE" id="PS50846">
    <property type="entry name" value="HMA_2"/>
    <property type="match status" value="1"/>
</dbReference>
<feature type="domain" description="HMA" evidence="1">
    <location>
        <begin position="1"/>
        <end position="66"/>
    </location>
</feature>